<reference evidence="1" key="1">
    <citation type="submission" date="2021-05" db="EMBL/GenBank/DDBJ databases">
        <authorList>
            <person name="Pan Q."/>
            <person name="Jouanno E."/>
            <person name="Zahm M."/>
            <person name="Klopp C."/>
            <person name="Cabau C."/>
            <person name="Louis A."/>
            <person name="Berthelot C."/>
            <person name="Parey E."/>
            <person name="Roest Crollius H."/>
            <person name="Montfort J."/>
            <person name="Robinson-Rechavi M."/>
            <person name="Bouchez O."/>
            <person name="Lampietro C."/>
            <person name="Lopez Roques C."/>
            <person name="Donnadieu C."/>
            <person name="Postlethwait J."/>
            <person name="Bobe J."/>
            <person name="Dillon D."/>
            <person name="Chandos A."/>
            <person name="von Hippel F."/>
            <person name="Guiguen Y."/>
        </authorList>
    </citation>
    <scope>NUCLEOTIDE SEQUENCE</scope>
    <source>
        <strain evidence="1">YG-Jan2019</strain>
    </source>
</reference>
<name>A0ACC2GIK3_DALPE</name>
<accession>A0ACC2GIK3</accession>
<gene>
    <name evidence="1" type="ORF">DPEC_G00148920</name>
</gene>
<organism evidence="1 2">
    <name type="scientific">Dallia pectoralis</name>
    <name type="common">Alaska blackfish</name>
    <dbReference type="NCBI Taxonomy" id="75939"/>
    <lineage>
        <taxon>Eukaryota</taxon>
        <taxon>Metazoa</taxon>
        <taxon>Chordata</taxon>
        <taxon>Craniata</taxon>
        <taxon>Vertebrata</taxon>
        <taxon>Euteleostomi</taxon>
        <taxon>Actinopterygii</taxon>
        <taxon>Neopterygii</taxon>
        <taxon>Teleostei</taxon>
        <taxon>Protacanthopterygii</taxon>
        <taxon>Esociformes</taxon>
        <taxon>Umbridae</taxon>
        <taxon>Dallia</taxon>
    </lineage>
</organism>
<proteinExistence type="predicted"/>
<protein>
    <submittedName>
        <fullName evidence="1">Uncharacterized protein</fullName>
    </submittedName>
</protein>
<evidence type="ECO:0000313" key="2">
    <source>
        <dbReference type="Proteomes" id="UP001157502"/>
    </source>
</evidence>
<dbReference type="Proteomes" id="UP001157502">
    <property type="component" value="Chromosome 12"/>
</dbReference>
<dbReference type="EMBL" id="CM055739">
    <property type="protein sequence ID" value="KAJ8003496.1"/>
    <property type="molecule type" value="Genomic_DNA"/>
</dbReference>
<keyword evidence="2" id="KW-1185">Reference proteome</keyword>
<comment type="caution">
    <text evidence="1">The sequence shown here is derived from an EMBL/GenBank/DDBJ whole genome shotgun (WGS) entry which is preliminary data.</text>
</comment>
<sequence length="105" mass="11412">MKRCKLYALGGSETSPVCVASTRLQVPAVPAGYIPHWVILTATTSGAEVCRGSLGVLLRCWFEMKGVWEPKVGPRGGVPNSRRIPELPGRTQESGWIFRPPSFSS</sequence>
<evidence type="ECO:0000313" key="1">
    <source>
        <dbReference type="EMBL" id="KAJ8003496.1"/>
    </source>
</evidence>